<gene>
    <name evidence="2" type="ORF">TELCIR_01748</name>
</gene>
<dbReference type="Proteomes" id="UP000230423">
    <property type="component" value="Unassembled WGS sequence"/>
</dbReference>
<protein>
    <submittedName>
        <fullName evidence="2">Uncharacterized protein</fullName>
    </submittedName>
</protein>
<proteinExistence type="predicted"/>
<name>A0A2G9V378_TELCI</name>
<keyword evidence="3" id="KW-1185">Reference proteome</keyword>
<sequence length="348" mass="38588">MPKVITLKKATLAGVFPWFEIDKMRSVIIDIHWTKICTNITYLASGALSAHALIKRVSTTSSNVAASIVVLEYVANNYTEALVNKHQVFSSASAHTRPIDQSITSSTPCSEENLGPVEQDQIDIGSSSDINMVMRSVPRLEEVKIRKKGKEEKNVPPAQTGEQIREADNKIRGSTQYGSSNWATGIPTEVYYSINAANRSLGSPGSEAVLQWQFVERMNSSCSEAPLFNPSSMEVTFYWIAPSNTSLANLQLTIAEKLGLQLFQVQFDYTREAYKTYCSVYRVTILEEDWRLSEILSMFDVEGKKFTADAKYECSNSAKKTTPSPVDTTSVTGSVTFFTVLIVILLNI</sequence>
<evidence type="ECO:0000256" key="1">
    <source>
        <dbReference type="SAM" id="MobiDB-lite"/>
    </source>
</evidence>
<accession>A0A2G9V378</accession>
<dbReference type="EMBL" id="KZ345072">
    <property type="protein sequence ID" value="PIO76180.1"/>
    <property type="molecule type" value="Genomic_DNA"/>
</dbReference>
<evidence type="ECO:0000313" key="3">
    <source>
        <dbReference type="Proteomes" id="UP000230423"/>
    </source>
</evidence>
<feature type="region of interest" description="Disordered" evidence="1">
    <location>
        <begin position="149"/>
        <end position="172"/>
    </location>
</feature>
<evidence type="ECO:0000313" key="2">
    <source>
        <dbReference type="EMBL" id="PIO76180.1"/>
    </source>
</evidence>
<reference evidence="2 3" key="1">
    <citation type="submission" date="2015-09" db="EMBL/GenBank/DDBJ databases">
        <title>Draft genome of the parasitic nematode Teladorsagia circumcincta isolate WARC Sus (inbred).</title>
        <authorList>
            <person name="Mitreva M."/>
        </authorList>
    </citation>
    <scope>NUCLEOTIDE SEQUENCE [LARGE SCALE GENOMIC DNA]</scope>
    <source>
        <strain evidence="2 3">S</strain>
    </source>
</reference>
<dbReference type="AlphaFoldDB" id="A0A2G9V378"/>
<organism evidence="2 3">
    <name type="scientific">Teladorsagia circumcincta</name>
    <name type="common">Brown stomach worm</name>
    <name type="synonym">Ostertagia circumcincta</name>
    <dbReference type="NCBI Taxonomy" id="45464"/>
    <lineage>
        <taxon>Eukaryota</taxon>
        <taxon>Metazoa</taxon>
        <taxon>Ecdysozoa</taxon>
        <taxon>Nematoda</taxon>
        <taxon>Chromadorea</taxon>
        <taxon>Rhabditida</taxon>
        <taxon>Rhabditina</taxon>
        <taxon>Rhabditomorpha</taxon>
        <taxon>Strongyloidea</taxon>
        <taxon>Trichostrongylidae</taxon>
        <taxon>Teladorsagia</taxon>
    </lineage>
</organism>
<dbReference type="OrthoDB" id="5915086at2759"/>